<comment type="similarity">
    <text evidence="5">Belongs to the DPM2 family.</text>
</comment>
<dbReference type="PANTHER" id="PTHR35998:SF1">
    <property type="entry name" value="OS02G0127900 PROTEIN"/>
    <property type="match status" value="1"/>
</dbReference>
<evidence type="ECO:0000256" key="4">
    <source>
        <dbReference type="ARBA" id="ARBA00023136"/>
    </source>
</evidence>
<evidence type="ECO:0000313" key="8">
    <source>
        <dbReference type="Proteomes" id="UP001472677"/>
    </source>
</evidence>
<gene>
    <name evidence="7" type="ORF">V6N12_047065</name>
</gene>
<comment type="function">
    <text evidence="5">Regulatory subunit of the dolichol-phosphate mannose (DPM) synthase complex; essential for the ER localization.</text>
</comment>
<comment type="subunit">
    <text evidence="5">Component of the dolichol-phosphate mannose (DPM) synthase complex.</text>
</comment>
<comment type="pathway">
    <text evidence="5">Protein modification; protein glycosylation.</text>
</comment>
<organism evidence="7 8">
    <name type="scientific">Hibiscus sabdariffa</name>
    <name type="common">roselle</name>
    <dbReference type="NCBI Taxonomy" id="183260"/>
    <lineage>
        <taxon>Eukaryota</taxon>
        <taxon>Viridiplantae</taxon>
        <taxon>Streptophyta</taxon>
        <taxon>Embryophyta</taxon>
        <taxon>Tracheophyta</taxon>
        <taxon>Spermatophyta</taxon>
        <taxon>Magnoliopsida</taxon>
        <taxon>eudicotyledons</taxon>
        <taxon>Gunneridae</taxon>
        <taxon>Pentapetalae</taxon>
        <taxon>rosids</taxon>
        <taxon>malvids</taxon>
        <taxon>Malvales</taxon>
        <taxon>Malvaceae</taxon>
        <taxon>Malvoideae</taxon>
        <taxon>Hibiscus</taxon>
    </lineage>
</organism>
<evidence type="ECO:0000256" key="5">
    <source>
        <dbReference type="RuleBase" id="RU365084"/>
    </source>
</evidence>
<protein>
    <recommendedName>
        <fullName evidence="5">Dolichol phosphate-mannose biosynthesis regulatory protein</fullName>
    </recommendedName>
</protein>
<evidence type="ECO:0000313" key="7">
    <source>
        <dbReference type="EMBL" id="KAK8488611.1"/>
    </source>
</evidence>
<accession>A0ABR2A6J8</accession>
<reference evidence="7 8" key="1">
    <citation type="journal article" date="2024" name="G3 (Bethesda)">
        <title>Genome assembly of Hibiscus sabdariffa L. provides insights into metabolisms of medicinal natural products.</title>
        <authorList>
            <person name="Kim T."/>
        </authorList>
    </citation>
    <scope>NUCLEOTIDE SEQUENCE [LARGE SCALE GENOMIC DNA]</scope>
    <source>
        <strain evidence="7">TK-2024</strain>
        <tissue evidence="7">Old leaves</tissue>
    </source>
</reference>
<comment type="subcellular location">
    <subcellularLocation>
        <location evidence="5">Endoplasmic reticulum membrane</location>
        <topology evidence="5">Multi-pass membrane protein</topology>
    </subcellularLocation>
    <subcellularLocation>
        <location evidence="1">Membrane</location>
        <topology evidence="1">Multi-pass membrane protein</topology>
    </subcellularLocation>
</comment>
<evidence type="ECO:0000256" key="6">
    <source>
        <dbReference type="SAM" id="MobiDB-lite"/>
    </source>
</evidence>
<feature type="transmembrane region" description="Helical" evidence="5">
    <location>
        <begin position="250"/>
        <end position="274"/>
    </location>
</feature>
<feature type="compositionally biased region" description="Polar residues" evidence="6">
    <location>
        <begin position="103"/>
        <end position="127"/>
    </location>
</feature>
<comment type="caution">
    <text evidence="7">The sequence shown here is derived from an EMBL/GenBank/DDBJ whole genome shotgun (WGS) entry which is preliminary data.</text>
</comment>
<sequence length="281" mass="32055">MVLWEIALGTAYFLGLKRAYKLALKIQRRIISPNRPRIRQFAHRRTRAVFDVALKVHQNIQHRDIEVGRNLGNWILRLLDKMKPSAQIRPHSHQKPHHDAGNANMNTRKQVNSSSSLRTPRSLQTPRNGEADRRLFSSSTYMLSKSLPTIAMMMRPPKAAGNMTQYRHLGNNGPATPRLNYTSAEPVQSKLAICNFCSAKRMELADRAVGFLLTFTSLSIFTYYTFWVIILPFVDSDNFIHNYFLPQEYAILIPVCAGVLLLSLLCIFIGFVLLKSKKKTA</sequence>
<keyword evidence="2 5" id="KW-0812">Transmembrane</keyword>
<keyword evidence="5" id="KW-0256">Endoplasmic reticulum</keyword>
<dbReference type="Proteomes" id="UP001472677">
    <property type="component" value="Unassembled WGS sequence"/>
</dbReference>
<evidence type="ECO:0000256" key="2">
    <source>
        <dbReference type="ARBA" id="ARBA00022692"/>
    </source>
</evidence>
<dbReference type="EMBL" id="JBBPBM010000989">
    <property type="protein sequence ID" value="KAK8488611.1"/>
    <property type="molecule type" value="Genomic_DNA"/>
</dbReference>
<keyword evidence="4 5" id="KW-0472">Membrane</keyword>
<feature type="region of interest" description="Disordered" evidence="6">
    <location>
        <begin position="85"/>
        <end position="131"/>
    </location>
</feature>
<evidence type="ECO:0000256" key="3">
    <source>
        <dbReference type="ARBA" id="ARBA00022989"/>
    </source>
</evidence>
<dbReference type="Pfam" id="PF07297">
    <property type="entry name" value="DPM2"/>
    <property type="match status" value="1"/>
</dbReference>
<feature type="transmembrane region" description="Helical" evidence="5">
    <location>
        <begin position="208"/>
        <end position="230"/>
    </location>
</feature>
<evidence type="ECO:0000256" key="1">
    <source>
        <dbReference type="ARBA" id="ARBA00004141"/>
    </source>
</evidence>
<keyword evidence="8" id="KW-1185">Reference proteome</keyword>
<name>A0ABR2A6J8_9ROSI</name>
<keyword evidence="3 5" id="KW-1133">Transmembrane helix</keyword>
<proteinExistence type="inferred from homology"/>
<dbReference type="InterPro" id="IPR009914">
    <property type="entry name" value="DPM2"/>
</dbReference>
<dbReference type="PANTHER" id="PTHR35998">
    <property type="entry name" value="OS02G0127900 PROTEIN"/>
    <property type="match status" value="1"/>
</dbReference>